<dbReference type="PROSITE" id="PS00375">
    <property type="entry name" value="UDPGT"/>
    <property type="match status" value="2"/>
</dbReference>
<dbReference type="InterPro" id="IPR035595">
    <property type="entry name" value="UDP_glycos_trans_CS"/>
</dbReference>
<keyword evidence="5" id="KW-1185">Reference proteome</keyword>
<dbReference type="Pfam" id="PF00201">
    <property type="entry name" value="UDPGT"/>
    <property type="match status" value="2"/>
</dbReference>
<evidence type="ECO:0000313" key="6">
    <source>
        <dbReference type="RefSeq" id="XP_028035370.1"/>
    </source>
</evidence>
<dbReference type="CTD" id="35139"/>
<evidence type="ECO:0000256" key="2">
    <source>
        <dbReference type="ARBA" id="ARBA00022676"/>
    </source>
</evidence>
<evidence type="ECO:0000256" key="3">
    <source>
        <dbReference type="ARBA" id="ARBA00022679"/>
    </source>
</evidence>
<reference evidence="6" key="1">
    <citation type="submission" date="2025-08" db="UniProtKB">
        <authorList>
            <consortium name="RefSeq"/>
        </authorList>
    </citation>
    <scope>IDENTIFICATION</scope>
    <source>
        <tissue evidence="6">Silk gland</tissue>
    </source>
</reference>
<dbReference type="CDD" id="cd03784">
    <property type="entry name" value="GT1_Gtf-like"/>
    <property type="match status" value="2"/>
</dbReference>
<dbReference type="PANTHER" id="PTHR48043">
    <property type="entry name" value="EG:EG0003.4 PROTEIN-RELATED"/>
    <property type="match status" value="1"/>
</dbReference>
<keyword evidence="4" id="KW-0812">Transmembrane</keyword>
<sequence>MSNNVVGNGVFQRVLVMTNMFSLNKIVLIVTIIHGTQAARILGVFPTPSISHQVVFRRLTLELHKRGHELVVVTTDPVFQTGQAPANYTEIDVHDVSYSAWRDGFMKTSRGSANDIYEQISRMLNLRIDLFELQMKNKEVQSLLRKRKESKFDLLLLEACIRPTMVLTHVFDAPAILISSFGGVEFVLKMIGVPTHPILYPPSLHQRIYNLTFSEKVREVYTHYYLEYLYWRSEPQENQMAKRLFGPNTPTIRETQKNVQMALLNVHAIWEENRPVPPNVIYIGGIHQNPEKELPKDLKEYLDSSKHGVIYISFGTNVEPSLLPPERIQILVKVFSKLPYDVLWKWDKDELPGSSKNIRIAKWLPQSDLLRHPKIKAFITQGGLQSTEEAITAGVPLIGMPMLMDQWYNVEKYVRHNIGLRLDLGSVTEESLRNAIDTITGDESYRQNIARLRSQVYDQPQSSVDRAVWWTEHVLRHGGATHLRAAGALKSWTEYFELNLIAVLLVTFLIVIALIATLISSLVTSMKLYFNYYDKLKKRESNGKTDFRPNTPTVRETQKNVQMALLNVHAIWEENRPVLNVIYIGGIHQNPEKELPKNIEMKFYILLALILTDGKEAARILGVFPVPSISHQVAFRPLTLELAKRGHELVVLTPNPVFAKGKSPENYTEIDVHDISYQIWKKGFLETSRGKRQDIFEQSRVAMDVLYDIFSQQLLTDEFQAILKSEKKFDLLILEAMMRPARILCHVFNAPAVIISSLGGIGDIYDTVGAATHPLLYPIVTRQKLYNLSFWEKLSEMHNHYTFERMWKEYDKKENELVKSVFSSNVPNLSEMADRISLILLNAHSIWEQNRPVPPNLIYVGGIHQKPQQELPSDLKTYLDSSKHGVIYISFGTNVVPSLLPPERIQILIKVFSQLPYDVLWKWDKDELPGKSKNIRISKWLPQSDLLRHPKIKVFITQGGLQSTEEAITAGVPLIGMPMLGDQWYNVEMYLIHKIGLRLELDELSAERLRNNIEEIIDNESYRQNIARLRSQMYDQPQSSLERAVWWTEHVLRHGGAKHLRAAGANISWPQYLELELVSVLLISVLITLTILSYIILYLWRLLRTYKDIVKIKRS</sequence>
<proteinExistence type="inferred from homology"/>
<comment type="similarity">
    <text evidence="1">Belongs to the UDP-glycosyltransferase family.</text>
</comment>
<dbReference type="RefSeq" id="XP_028035370.1">
    <property type="nucleotide sequence ID" value="XM_028179569.1"/>
</dbReference>
<dbReference type="GeneID" id="114246853"/>
<dbReference type="Proteomes" id="UP000504629">
    <property type="component" value="Unplaced"/>
</dbReference>
<organism evidence="5 6">
    <name type="scientific">Bombyx mandarina</name>
    <name type="common">Wild silk moth</name>
    <name type="synonym">Wild silkworm</name>
    <dbReference type="NCBI Taxonomy" id="7092"/>
    <lineage>
        <taxon>Eukaryota</taxon>
        <taxon>Metazoa</taxon>
        <taxon>Ecdysozoa</taxon>
        <taxon>Arthropoda</taxon>
        <taxon>Hexapoda</taxon>
        <taxon>Insecta</taxon>
        <taxon>Pterygota</taxon>
        <taxon>Neoptera</taxon>
        <taxon>Endopterygota</taxon>
        <taxon>Lepidoptera</taxon>
        <taxon>Glossata</taxon>
        <taxon>Ditrysia</taxon>
        <taxon>Bombycoidea</taxon>
        <taxon>Bombycidae</taxon>
        <taxon>Bombycinae</taxon>
        <taxon>Bombyx</taxon>
    </lineage>
</organism>
<keyword evidence="2" id="KW-0328">Glycosyltransferase</keyword>
<evidence type="ECO:0000256" key="4">
    <source>
        <dbReference type="SAM" id="Phobius"/>
    </source>
</evidence>
<dbReference type="SUPFAM" id="SSF53756">
    <property type="entry name" value="UDP-Glycosyltransferase/glycogen phosphorylase"/>
    <property type="match status" value="2"/>
</dbReference>
<gene>
    <name evidence="6" type="primary">LOC114246853</name>
</gene>
<name>A0A6J2K0H1_BOMMA</name>
<dbReference type="AlphaFoldDB" id="A0A6J2K0H1"/>
<feature type="transmembrane region" description="Helical" evidence="4">
    <location>
        <begin position="500"/>
        <end position="530"/>
    </location>
</feature>
<dbReference type="InterPro" id="IPR002213">
    <property type="entry name" value="UDP_glucos_trans"/>
</dbReference>
<dbReference type="FunFam" id="3.40.50.2000:FF:000050">
    <property type="entry name" value="UDP-glucuronosyltransferase"/>
    <property type="match status" value="2"/>
</dbReference>
<evidence type="ECO:0000313" key="5">
    <source>
        <dbReference type="Proteomes" id="UP000504629"/>
    </source>
</evidence>
<dbReference type="InterPro" id="IPR050271">
    <property type="entry name" value="UDP-glycosyltransferase"/>
</dbReference>
<keyword evidence="4" id="KW-1133">Transmembrane helix</keyword>
<dbReference type="OrthoDB" id="5835829at2759"/>
<keyword evidence="4" id="KW-0472">Membrane</keyword>
<feature type="transmembrane region" description="Helical" evidence="4">
    <location>
        <begin position="1077"/>
        <end position="1100"/>
    </location>
</feature>
<dbReference type="Gene3D" id="3.40.50.2000">
    <property type="entry name" value="Glycogen Phosphorylase B"/>
    <property type="match status" value="4"/>
</dbReference>
<accession>A0A6J2K0H1</accession>
<evidence type="ECO:0000256" key="1">
    <source>
        <dbReference type="ARBA" id="ARBA00009995"/>
    </source>
</evidence>
<keyword evidence="3" id="KW-0808">Transferase</keyword>
<dbReference type="KEGG" id="bman:114246853"/>
<dbReference type="PANTHER" id="PTHR48043:SF159">
    <property type="entry name" value="EG:EG0003.4 PROTEIN-RELATED"/>
    <property type="match status" value="1"/>
</dbReference>
<dbReference type="GO" id="GO:0008194">
    <property type="term" value="F:UDP-glycosyltransferase activity"/>
    <property type="evidence" value="ECO:0007669"/>
    <property type="project" value="InterPro"/>
</dbReference>
<protein>
    <submittedName>
        <fullName evidence="6">Uncharacterized protein LOC114246853</fullName>
    </submittedName>
</protein>